<dbReference type="SMART" id="SM00822">
    <property type="entry name" value="PKS_KR"/>
    <property type="match status" value="1"/>
</dbReference>
<evidence type="ECO:0000259" key="8">
    <source>
        <dbReference type="PROSITE" id="PS52004"/>
    </source>
</evidence>
<keyword evidence="1" id="KW-0596">Phosphopantetheine</keyword>
<accession>A0A540WLZ6</accession>
<dbReference type="SUPFAM" id="SSF55048">
    <property type="entry name" value="Probable ACP-binding domain of malonyl-CoA ACP transacylase"/>
    <property type="match status" value="1"/>
</dbReference>
<dbReference type="Gene3D" id="3.40.366.10">
    <property type="entry name" value="Malonyl-Coenzyme A Acyl Carrier Protein, domain 2"/>
    <property type="match status" value="1"/>
</dbReference>
<dbReference type="CDD" id="cd00833">
    <property type="entry name" value="PKS"/>
    <property type="match status" value="1"/>
</dbReference>
<feature type="region of interest" description="N-terminal hotdog fold" evidence="6">
    <location>
        <begin position="927"/>
        <end position="1055"/>
    </location>
</feature>
<dbReference type="GO" id="GO:0004315">
    <property type="term" value="F:3-oxoacyl-[acyl-carrier-protein] synthase activity"/>
    <property type="evidence" value="ECO:0007669"/>
    <property type="project" value="InterPro"/>
</dbReference>
<dbReference type="InterPro" id="IPR009081">
    <property type="entry name" value="PP-bd_ACP"/>
</dbReference>
<dbReference type="OrthoDB" id="7617297at2"/>
<evidence type="ECO:0000259" key="9">
    <source>
        <dbReference type="PROSITE" id="PS52019"/>
    </source>
</evidence>
<dbReference type="Gene3D" id="3.40.47.10">
    <property type="match status" value="1"/>
</dbReference>
<dbReference type="FunFam" id="3.40.47.10:FF:000019">
    <property type="entry name" value="Polyketide synthase type I"/>
    <property type="match status" value="1"/>
</dbReference>
<dbReference type="PROSITE" id="PS00606">
    <property type="entry name" value="KS3_1"/>
    <property type="match status" value="1"/>
</dbReference>
<dbReference type="CDD" id="cd08955">
    <property type="entry name" value="KR_2_FAS_SDR_x"/>
    <property type="match status" value="1"/>
</dbReference>
<dbReference type="Gene3D" id="3.40.50.720">
    <property type="entry name" value="NAD(P)-binding Rossmann-like Domain"/>
    <property type="match status" value="1"/>
</dbReference>
<dbReference type="InterPro" id="IPR036291">
    <property type="entry name" value="NAD(P)-bd_dom_sf"/>
</dbReference>
<dbReference type="RefSeq" id="WP_141648163.1">
    <property type="nucleotide sequence ID" value="NZ_VIFM01000287.1"/>
</dbReference>
<dbReference type="InterPro" id="IPR016039">
    <property type="entry name" value="Thiolase-like"/>
</dbReference>
<dbReference type="PROSITE" id="PS52019">
    <property type="entry name" value="PKS_MFAS_DH"/>
    <property type="match status" value="1"/>
</dbReference>
<comment type="function">
    <text evidence="5">Involved in production of the polyketide antibiotic thailandamide.</text>
</comment>
<dbReference type="PROSITE" id="PS50075">
    <property type="entry name" value="CARRIER"/>
    <property type="match status" value="1"/>
</dbReference>
<organism evidence="10 11">
    <name type="scientific">Myxococcus llanfairpwllgwyngyllgogerychwyrndrobwllllantysiliogogogochensis</name>
    <dbReference type="NCBI Taxonomy" id="2590453"/>
    <lineage>
        <taxon>Bacteria</taxon>
        <taxon>Pseudomonadati</taxon>
        <taxon>Myxococcota</taxon>
        <taxon>Myxococcia</taxon>
        <taxon>Myxococcales</taxon>
        <taxon>Cystobacterineae</taxon>
        <taxon>Myxococcaceae</taxon>
        <taxon>Myxococcus</taxon>
    </lineage>
</organism>
<dbReference type="InterPro" id="IPR014030">
    <property type="entry name" value="Ketoacyl_synth_N"/>
</dbReference>
<evidence type="ECO:0000256" key="2">
    <source>
        <dbReference type="ARBA" id="ARBA00022553"/>
    </source>
</evidence>
<dbReference type="InterPro" id="IPR014031">
    <property type="entry name" value="Ketoacyl_synth_C"/>
</dbReference>
<dbReference type="Gene3D" id="1.10.1200.10">
    <property type="entry name" value="ACP-like"/>
    <property type="match status" value="1"/>
</dbReference>
<dbReference type="InterPro" id="IPR018201">
    <property type="entry name" value="Ketoacyl_synth_AS"/>
</dbReference>
<evidence type="ECO:0000256" key="3">
    <source>
        <dbReference type="ARBA" id="ARBA00022679"/>
    </source>
</evidence>
<dbReference type="Pfam" id="PF08659">
    <property type="entry name" value="KR"/>
    <property type="match status" value="1"/>
</dbReference>
<dbReference type="InterPro" id="IPR020806">
    <property type="entry name" value="PKS_PP-bd"/>
</dbReference>
<dbReference type="InterPro" id="IPR020807">
    <property type="entry name" value="PKS_DH"/>
</dbReference>
<dbReference type="Pfam" id="PF14765">
    <property type="entry name" value="PS-DH"/>
    <property type="match status" value="1"/>
</dbReference>
<dbReference type="SMART" id="SM00826">
    <property type="entry name" value="PKS_DH"/>
    <property type="match status" value="1"/>
</dbReference>
<dbReference type="Gene3D" id="3.30.70.3290">
    <property type="match status" value="1"/>
</dbReference>
<dbReference type="Pfam" id="PF00109">
    <property type="entry name" value="ketoacyl-synt"/>
    <property type="match status" value="1"/>
</dbReference>
<keyword evidence="3" id="KW-0808">Transferase</keyword>
<feature type="domain" description="Carrier" evidence="7">
    <location>
        <begin position="2090"/>
        <end position="2168"/>
    </location>
</feature>
<dbReference type="PANTHER" id="PTHR43775:SF51">
    <property type="entry name" value="INACTIVE PHENOLPHTHIOCEROL SYNTHESIS POLYKETIDE SYNTHASE TYPE I PKS1-RELATED"/>
    <property type="match status" value="1"/>
</dbReference>
<dbReference type="SUPFAM" id="SSF53901">
    <property type="entry name" value="Thiolase-like"/>
    <property type="match status" value="1"/>
</dbReference>
<feature type="region of interest" description="C-terminal hotdog fold" evidence="6">
    <location>
        <begin position="1069"/>
        <end position="1208"/>
    </location>
</feature>
<dbReference type="InterPro" id="IPR013968">
    <property type="entry name" value="PKS_KR"/>
</dbReference>
<comment type="caution">
    <text evidence="10">The sequence shown here is derived from an EMBL/GenBank/DDBJ whole genome shotgun (WGS) entry which is preliminary data.</text>
</comment>
<dbReference type="InterPro" id="IPR020841">
    <property type="entry name" value="PKS_Beta-ketoAc_synthase_dom"/>
</dbReference>
<dbReference type="InterPro" id="IPR001227">
    <property type="entry name" value="Ac_transferase_dom_sf"/>
</dbReference>
<dbReference type="SUPFAM" id="SSF53335">
    <property type="entry name" value="S-adenosyl-L-methionine-dependent methyltransferases"/>
    <property type="match status" value="1"/>
</dbReference>
<dbReference type="Gene3D" id="3.40.50.150">
    <property type="entry name" value="Vaccinia Virus protein VP39"/>
    <property type="match status" value="1"/>
</dbReference>
<dbReference type="Pfam" id="PF16197">
    <property type="entry name" value="KAsynt_C_assoc"/>
    <property type="match status" value="1"/>
</dbReference>
<gene>
    <name evidence="10" type="ORF">FJV41_41530</name>
</gene>
<name>A0A540WLZ6_9BACT</name>
<evidence type="ECO:0000256" key="4">
    <source>
        <dbReference type="ARBA" id="ARBA00023268"/>
    </source>
</evidence>
<keyword evidence="11" id="KW-1185">Reference proteome</keyword>
<proteinExistence type="predicted"/>
<keyword evidence="2" id="KW-0597">Phosphoprotein</keyword>
<dbReference type="InterPro" id="IPR057326">
    <property type="entry name" value="KR_dom"/>
</dbReference>
<sequence>MNAHELAQMSATQLAYAAKQLRNKMGLVPAEPIALVGMGCRFPGNVDSPEAYWELLAAGRDAVTEVPSDRWSLDALYSPVPGTPGKMYTRHGAFVNQVDRFDPLFFGISPREAVLMDPQQRLLLETSWEALEHAGLSPSRLRGTATGVFVGIMHRDYAYLVHASGEIDSHTGSGTGLSVAAGRIAHLLALEGPTLVVDTACSSSLVALHLACQSLRNGESDVALAAGVNLMLSPMSTIVECQMRMLSAEGHCKTFDARADGFVRGEGCGVVVLKRLSDALADGDEVIAVLRGSAVNHDGHSSGLLVPNGSAQERVIRSALRNGGVEPSQIDFVEAHGTGTALGDPIEVEALGRVFQDERHREEPLLIGSVKTNIGHTEIAAGMAGLMKAALSLQHRQIPKNLHFQTPNPEIRWNELPVSVVTERRDFPGGPRNFVGVSSFGYSGTNAHVVLEAAPITEKRATPSEPGREHVLVLSAKTASALSTLAGSYTTHLTRNAEQDVSDVCHSATASRSTMPYRLAAVATSGDELRAQLQAFSSGNPIDGLIVSEEAASRAAQVAFLFSGQGSQHLGMGRELYTRESVFRAAMDRCASILAPHLPKPLLEVLFAEEGSGSPLEQAVFTQPAMVALEVSLAEQWKAWGVEPSVVVGHSLGQYAAACVAGVISLEDVLPLVALRGQLMHELPPGGEMASFLAPYAKVAAAIEPYRERLSIAAINGPTSTVISGASETVNAVVEALAAEGIQAKKLNVSHAFHSPLMHPMVDRFREHLSRVRLNTPRLRIVSDMTGQLVEGELSEPDFWCRHLLQPVNFARAVESIHALGVRNFVEVGPASVLLGLAQRCIPEDGESREWLPSLHTGMGNRRRMLESLATLHTRGVAVDWSQVHGKTSRGRVRLPTTPFERERYWVETGPETAGAQPLPSQAGVLHPLLGRRVELAGSNDVRFEGALGAREPFFLDHHRAAGTALLPAAAHVELALAAGRFSSVPGEKPLELLQLTFERPVALPEKGAVVLQSTLVKEEGATQVLKVFMRREQDRVTTWEQVATGRFGAASPSKAAGESLASLRARMTEAIAPADYYAHLASGGLVYGSMFQALQAMYGQEGEALVRIVLPEGLKLEPYTVHPVMLDACFQALGVTFPKRKDVPYLPAGVEGLRLHAPMEREVWASLQRRQEGVEAIASLRVFSTDGRLLAEAERLRFRQVRLEALLGQGDKLLEEWLYALEWHPALPHGRRVPPSWIPTPNSLRDAVLPQLEALSGREDLAAYGVFLQELESLCVPYVLQAMERLGCDLTPGTSFKADERAARLGVVPLHQRLWRRLLEMLTEEGLLRATGETLEVVTCPAPMDVAARMASLAERYPAHRSEQALVQRCGEGLGEALRGRCDPLELLFPKGDMEVAASLYRDSPGPRELNAQAKTALAQAVSRLPAERTIRVLEIGAGTGGTTALLLPELPAERTEYVFTDISPLFLQRAAQEFRAHPFVTYRTLDIEKDPAIQGFEAGGFDIIVAANVLHATESLKETLRNARRLLAPSGMLLVVEATSKRRWVDLTFGLTSGWWRYTDTDLRPTHPLISSAGWKTLFAQEGFSASAALAKEEHEASLQAAVILARLPDEDARASRRQWLIVADERGTGYRLAERLEARGELCAVISGTGATVADFTQLLKELAITQAPTHVVHLTSLDSSGPDDMAQLDLEAAYRNGCGSALDLLQALLATRLSPALSFVTRGALDVLGDGAPGVAQSPLHGLGRGIAMEYPKLGGTVIDLDPRRDDLEGLVTELLSERSDEQVAFRDGIRRVPRVMRHSRMESEVPFQCREDGTYLITGGLNGLGLLTARLLVERGARHLLLLGRGAPTAAASEQLQELESANVRVVVARADVSQEDALARALASGLEGMPPLRGVIHSAGALDDGILEQQTHARFKKVFAAKVLGSWNLHRLTLGQPLDFFVLYSSIASLLGNSGQANHSAANTFQDALAHYRRAKGLPALTINWGAWSEVGAAANERVQERLADRWMNPIRPAQGLVVLSSLLSASAAIQVAVMPIARGGFEVQGAVPLLLSALVAREGGGGAKASARDDALLRKLSEVSPVEARRLLVTELQKRLSKVLRIKNPSRLAPERPLTELGLDSLMAIELKNHLMNALGVDLPIAKFIDGASLQELAELTQQQLTVNQLASTQALTADSTPGMSELTL</sequence>
<dbReference type="InterPro" id="IPR014043">
    <property type="entry name" value="Acyl_transferase_dom"/>
</dbReference>
<evidence type="ECO:0000256" key="1">
    <source>
        <dbReference type="ARBA" id="ARBA00022450"/>
    </source>
</evidence>
<evidence type="ECO:0000256" key="6">
    <source>
        <dbReference type="PROSITE-ProRule" id="PRU01363"/>
    </source>
</evidence>
<dbReference type="InterPro" id="IPR050091">
    <property type="entry name" value="PKS_NRPS_Biosynth_Enz"/>
</dbReference>
<feature type="domain" description="PKS/mFAS DH" evidence="9">
    <location>
        <begin position="927"/>
        <end position="1208"/>
    </location>
</feature>
<dbReference type="InterPro" id="IPR049900">
    <property type="entry name" value="PKS_mFAS_DH"/>
</dbReference>
<dbReference type="SMART" id="SM00823">
    <property type="entry name" value="PKS_PP"/>
    <property type="match status" value="1"/>
</dbReference>
<dbReference type="InterPro" id="IPR036736">
    <property type="entry name" value="ACP-like_sf"/>
</dbReference>
<dbReference type="Pfam" id="PF21089">
    <property type="entry name" value="PKS_DH_N"/>
    <property type="match status" value="1"/>
</dbReference>
<dbReference type="GO" id="GO:0006633">
    <property type="term" value="P:fatty acid biosynthetic process"/>
    <property type="evidence" value="ECO:0007669"/>
    <property type="project" value="InterPro"/>
</dbReference>
<dbReference type="FunFam" id="3.40.366.10:FF:000002">
    <property type="entry name" value="Probable polyketide synthase 2"/>
    <property type="match status" value="1"/>
</dbReference>
<dbReference type="InterPro" id="IPR049552">
    <property type="entry name" value="PKS_DH_N"/>
</dbReference>
<feature type="active site" description="Proton donor; for dehydratase activity" evidence="6">
    <location>
        <position position="1128"/>
    </location>
</feature>
<dbReference type="PROSITE" id="PS52004">
    <property type="entry name" value="KS3_2"/>
    <property type="match status" value="1"/>
</dbReference>
<dbReference type="InterPro" id="IPR032821">
    <property type="entry name" value="PKS_assoc"/>
</dbReference>
<dbReference type="SMART" id="SM00827">
    <property type="entry name" value="PKS_AT"/>
    <property type="match status" value="1"/>
</dbReference>
<dbReference type="SUPFAM" id="SSF47336">
    <property type="entry name" value="ACP-like"/>
    <property type="match status" value="1"/>
</dbReference>
<dbReference type="InterPro" id="IPR029063">
    <property type="entry name" value="SAM-dependent_MTases_sf"/>
</dbReference>
<dbReference type="Proteomes" id="UP000315369">
    <property type="component" value="Unassembled WGS sequence"/>
</dbReference>
<dbReference type="InterPro" id="IPR016035">
    <property type="entry name" value="Acyl_Trfase/lysoPLipase"/>
</dbReference>
<dbReference type="PANTHER" id="PTHR43775">
    <property type="entry name" value="FATTY ACID SYNTHASE"/>
    <property type="match status" value="1"/>
</dbReference>
<dbReference type="GO" id="GO:0004312">
    <property type="term" value="F:fatty acid synthase activity"/>
    <property type="evidence" value="ECO:0007669"/>
    <property type="project" value="TreeGrafter"/>
</dbReference>
<reference evidence="10 11" key="1">
    <citation type="submission" date="2019-06" db="EMBL/GenBank/DDBJ databases">
        <authorList>
            <person name="Livingstone P."/>
            <person name="Whitworth D."/>
        </authorList>
    </citation>
    <scope>NUCLEOTIDE SEQUENCE [LARGE SCALE GENOMIC DNA]</scope>
    <source>
        <strain evidence="10 11">AM401</strain>
    </source>
</reference>
<evidence type="ECO:0000256" key="5">
    <source>
        <dbReference type="ARBA" id="ARBA00054155"/>
    </source>
</evidence>
<feature type="domain" description="Ketosynthase family 3 (KS3)" evidence="8">
    <location>
        <begin position="30"/>
        <end position="453"/>
    </location>
</feature>
<dbReference type="InterPro" id="IPR042104">
    <property type="entry name" value="PKS_dehydratase_sf"/>
</dbReference>
<dbReference type="InterPro" id="IPR049551">
    <property type="entry name" value="PKS_DH_C"/>
</dbReference>
<dbReference type="Pfam" id="PF00698">
    <property type="entry name" value="Acyl_transf_1"/>
    <property type="match status" value="1"/>
</dbReference>
<dbReference type="Pfam" id="PF02801">
    <property type="entry name" value="Ketoacyl-synt_C"/>
    <property type="match status" value="1"/>
</dbReference>
<dbReference type="InterPro" id="IPR013217">
    <property type="entry name" value="Methyltransf_12"/>
</dbReference>
<evidence type="ECO:0000313" key="11">
    <source>
        <dbReference type="Proteomes" id="UP000315369"/>
    </source>
</evidence>
<dbReference type="GO" id="GO:0031177">
    <property type="term" value="F:phosphopantetheine binding"/>
    <property type="evidence" value="ECO:0007669"/>
    <property type="project" value="InterPro"/>
</dbReference>
<dbReference type="EMBL" id="VIFM01000287">
    <property type="protein sequence ID" value="TQF10039.1"/>
    <property type="molecule type" value="Genomic_DNA"/>
</dbReference>
<dbReference type="CDD" id="cd02440">
    <property type="entry name" value="AdoMet_MTases"/>
    <property type="match status" value="1"/>
</dbReference>
<dbReference type="InterPro" id="IPR016036">
    <property type="entry name" value="Malonyl_transacylase_ACP-bd"/>
</dbReference>
<keyword evidence="4" id="KW-0511">Multifunctional enzyme</keyword>
<evidence type="ECO:0000259" key="7">
    <source>
        <dbReference type="PROSITE" id="PS50075"/>
    </source>
</evidence>
<dbReference type="SUPFAM" id="SSF52151">
    <property type="entry name" value="FabD/lysophospholipase-like"/>
    <property type="match status" value="1"/>
</dbReference>
<evidence type="ECO:0000313" key="10">
    <source>
        <dbReference type="EMBL" id="TQF10039.1"/>
    </source>
</evidence>
<dbReference type="SMART" id="SM00825">
    <property type="entry name" value="PKS_KS"/>
    <property type="match status" value="1"/>
</dbReference>
<dbReference type="Pfam" id="PF00550">
    <property type="entry name" value="PP-binding"/>
    <property type="match status" value="1"/>
</dbReference>
<dbReference type="SUPFAM" id="SSF51735">
    <property type="entry name" value="NAD(P)-binding Rossmann-fold domains"/>
    <property type="match status" value="2"/>
</dbReference>
<dbReference type="Pfam" id="PF08242">
    <property type="entry name" value="Methyltransf_12"/>
    <property type="match status" value="1"/>
</dbReference>
<protein>
    <submittedName>
        <fullName evidence="10">SDR family NAD(P)-dependent oxidoreductase</fullName>
    </submittedName>
</protein>
<dbReference type="Gene3D" id="3.10.129.110">
    <property type="entry name" value="Polyketide synthase dehydratase"/>
    <property type="match status" value="1"/>
</dbReference>
<feature type="active site" description="Proton acceptor; for dehydratase activity" evidence="6">
    <location>
        <position position="959"/>
    </location>
</feature>